<dbReference type="InterPro" id="IPR008969">
    <property type="entry name" value="CarboxyPept-like_regulatory"/>
</dbReference>
<dbReference type="Pfam" id="PF13715">
    <property type="entry name" value="CarbopepD_reg_2"/>
    <property type="match status" value="1"/>
</dbReference>
<dbReference type="AlphaFoldDB" id="A0A1M4Y7M5"/>
<evidence type="ECO:0000313" key="6">
    <source>
        <dbReference type="Proteomes" id="UP000184406"/>
    </source>
</evidence>
<keyword evidence="3" id="KW-0998">Cell outer membrane</keyword>
<keyword evidence="4" id="KW-0732">Signal</keyword>
<accession>A0A1M4Y7M5</accession>
<dbReference type="RefSeq" id="WP_072861186.1">
    <property type="nucleotide sequence ID" value="NZ_FQUX01000002.1"/>
</dbReference>
<protein>
    <submittedName>
        <fullName evidence="5">TonB dependent receptor</fullName>
    </submittedName>
</protein>
<gene>
    <name evidence="5" type="ORF">SAMN03080594_102349</name>
</gene>
<evidence type="ECO:0000313" key="5">
    <source>
        <dbReference type="EMBL" id="SHF01771.1"/>
    </source>
</evidence>
<dbReference type="Proteomes" id="UP000184406">
    <property type="component" value="Unassembled WGS sequence"/>
</dbReference>
<keyword evidence="6" id="KW-1185">Reference proteome</keyword>
<dbReference type="EMBL" id="FQUX01000002">
    <property type="protein sequence ID" value="SHF01771.1"/>
    <property type="molecule type" value="Genomic_DNA"/>
</dbReference>
<proteinExistence type="predicted"/>
<dbReference type="SUPFAM" id="SSF49464">
    <property type="entry name" value="Carboxypeptidase regulatory domain-like"/>
    <property type="match status" value="1"/>
</dbReference>
<dbReference type="Gene3D" id="2.60.40.1120">
    <property type="entry name" value="Carboxypeptidase-like, regulatory domain"/>
    <property type="match status" value="1"/>
</dbReference>
<dbReference type="InterPro" id="IPR036942">
    <property type="entry name" value="Beta-barrel_TonB_sf"/>
</dbReference>
<dbReference type="OrthoDB" id="9804995at2"/>
<dbReference type="Gene3D" id="2.40.170.20">
    <property type="entry name" value="TonB-dependent receptor, beta-barrel domain"/>
    <property type="match status" value="1"/>
</dbReference>
<comment type="subcellular location">
    <subcellularLocation>
        <location evidence="1">Cell outer membrane</location>
    </subcellularLocation>
</comment>
<name>A0A1M4Y7M5_9FLAO</name>
<dbReference type="GO" id="GO:0009279">
    <property type="term" value="C:cell outer membrane"/>
    <property type="evidence" value="ECO:0007669"/>
    <property type="project" value="UniProtKB-SubCell"/>
</dbReference>
<feature type="signal peptide" evidence="4">
    <location>
        <begin position="1"/>
        <end position="19"/>
    </location>
</feature>
<evidence type="ECO:0000256" key="1">
    <source>
        <dbReference type="ARBA" id="ARBA00004442"/>
    </source>
</evidence>
<organism evidence="5 6">
    <name type="scientific">Arenibacter palladensis</name>
    <dbReference type="NCBI Taxonomy" id="237373"/>
    <lineage>
        <taxon>Bacteria</taxon>
        <taxon>Pseudomonadati</taxon>
        <taxon>Bacteroidota</taxon>
        <taxon>Flavobacteriia</taxon>
        <taxon>Flavobacteriales</taxon>
        <taxon>Flavobacteriaceae</taxon>
        <taxon>Arenibacter</taxon>
    </lineage>
</organism>
<reference evidence="6" key="1">
    <citation type="submission" date="2016-11" db="EMBL/GenBank/DDBJ databases">
        <authorList>
            <person name="Varghese N."/>
            <person name="Submissions S."/>
        </authorList>
    </citation>
    <scope>NUCLEOTIDE SEQUENCE [LARGE SCALE GENOMIC DNA]</scope>
    <source>
        <strain evidence="6">DSM 17539</strain>
    </source>
</reference>
<feature type="chain" id="PRO_5013110042" evidence="4">
    <location>
        <begin position="20"/>
        <end position="779"/>
    </location>
</feature>
<evidence type="ECO:0000256" key="2">
    <source>
        <dbReference type="ARBA" id="ARBA00023136"/>
    </source>
</evidence>
<sequence length="779" mass="87244">MTRNILLLVFSLSLSIISAQDITQNIKGSVIDNSSKETIPFATITIIGTDPIIGTTSDMDGNFILNNVPIGRYDLQISYLGYEPIIVPEVIVTSAKEVVLTIALTESAFALSEVVLKPKLVKAKPLNEMASVSTRMLSVEEANRYAGGFDDPARLASSFPGVASSVGNNAIVIRGNAPKYLQWKIEGVEVSNPNHFADLGSFGGGGLTALSSNLLANSDFFTGAFPAEYNNALSGVFDIRMRNGNSTEFEHSFEIGAIGMDFASEGPLSKKNNASYLVNYRYSTLGLVSSLLPDDADGTNYQDLSFKLTLPTKKAGIFSVWGIGLIDKSGSKPETETDKQIYYQDIEKQDVKQYMGAVGLNHRLVFENSAYLNSTLSISANGIDLKTDRLDDTSQLQPENEINNKNYNITFKSFINKKFNSTHTNKTGIMVRGLGYDLNLKENQGEPENGLNSLVDEDGFSSLVSAFSSSSISLKKWQLNIGLNSQLFTLNNSFALEPRLGLNYQLNDNNEISFGYGLHSRMEPLNIYLANTGNSRSYQANRNLDFSKAHHFVMAYDWNINEKLHLKIEPYFQYLFNIPVIENSTESLINLQNDWFINDTYANNGKGKNYGLDLTLEQYVDNGFYYLFSGSIFNSEYKTDTNVWYNTRFNKNYLLNTLVGKEFRIGKKKQSLLGINLKLSLQGGDRYSKIDPTASFMEQDVIYNETTPFTEQSKTSIISHFTINYEWYKKKSTQKLSLKILNATNYKDFQGHRYNIKTNKVEEFREALMIPNISYKISF</sequence>
<evidence type="ECO:0000256" key="4">
    <source>
        <dbReference type="SAM" id="SignalP"/>
    </source>
</evidence>
<dbReference type="SUPFAM" id="SSF56935">
    <property type="entry name" value="Porins"/>
    <property type="match status" value="1"/>
</dbReference>
<evidence type="ECO:0000256" key="3">
    <source>
        <dbReference type="ARBA" id="ARBA00023237"/>
    </source>
</evidence>
<keyword evidence="5" id="KW-0675">Receptor</keyword>
<keyword evidence="2" id="KW-0472">Membrane</keyword>